<evidence type="ECO:0000259" key="6">
    <source>
        <dbReference type="Pfam" id="PF04542"/>
    </source>
</evidence>
<feature type="domain" description="RNA polymerase sigma-70 region 2" evidence="6">
    <location>
        <begin position="2"/>
        <end position="68"/>
    </location>
</feature>
<organism evidence="8 9">
    <name type="scientific">Micromonospora carbonacea</name>
    <dbReference type="NCBI Taxonomy" id="47853"/>
    <lineage>
        <taxon>Bacteria</taxon>
        <taxon>Bacillati</taxon>
        <taxon>Actinomycetota</taxon>
        <taxon>Actinomycetes</taxon>
        <taxon>Micromonosporales</taxon>
        <taxon>Micromonosporaceae</taxon>
        <taxon>Micromonospora</taxon>
    </lineage>
</organism>
<evidence type="ECO:0000256" key="2">
    <source>
        <dbReference type="ARBA" id="ARBA00023015"/>
    </source>
</evidence>
<protein>
    <submittedName>
        <fullName evidence="8">Sigma-70 family RNA polymerase sigma factor</fullName>
    </submittedName>
</protein>
<dbReference type="AlphaFoldDB" id="A0A7H8XW40"/>
<evidence type="ECO:0000256" key="4">
    <source>
        <dbReference type="ARBA" id="ARBA00023125"/>
    </source>
</evidence>
<dbReference type="InterPro" id="IPR007630">
    <property type="entry name" value="RNA_pol_sigma70_r4"/>
</dbReference>
<keyword evidence="3" id="KW-0731">Sigma factor</keyword>
<keyword evidence="2" id="KW-0805">Transcription regulation</keyword>
<dbReference type="GO" id="GO:0003677">
    <property type="term" value="F:DNA binding"/>
    <property type="evidence" value="ECO:0007669"/>
    <property type="project" value="UniProtKB-KW"/>
</dbReference>
<dbReference type="Gene3D" id="1.10.1740.10">
    <property type="match status" value="1"/>
</dbReference>
<accession>A0A7H8XW40</accession>
<name>A0A7H8XW40_9ACTN</name>
<dbReference type="PANTHER" id="PTHR43133:SF52">
    <property type="entry name" value="ECF RNA POLYMERASE SIGMA FACTOR SIGL"/>
    <property type="match status" value="1"/>
</dbReference>
<keyword evidence="5" id="KW-0804">Transcription</keyword>
<dbReference type="Gene3D" id="1.10.10.10">
    <property type="entry name" value="Winged helix-like DNA-binding domain superfamily/Winged helix DNA-binding domain"/>
    <property type="match status" value="1"/>
</dbReference>
<gene>
    <name evidence="8" type="ORF">HXZ27_15620</name>
</gene>
<dbReference type="GO" id="GO:0016987">
    <property type="term" value="F:sigma factor activity"/>
    <property type="evidence" value="ECO:0007669"/>
    <property type="project" value="UniProtKB-KW"/>
</dbReference>
<evidence type="ECO:0000256" key="3">
    <source>
        <dbReference type="ARBA" id="ARBA00023082"/>
    </source>
</evidence>
<dbReference type="InterPro" id="IPR036388">
    <property type="entry name" value="WH-like_DNA-bd_sf"/>
</dbReference>
<dbReference type="InterPro" id="IPR013325">
    <property type="entry name" value="RNA_pol_sigma_r2"/>
</dbReference>
<proteinExistence type="inferred from homology"/>
<evidence type="ECO:0000259" key="7">
    <source>
        <dbReference type="Pfam" id="PF04545"/>
    </source>
</evidence>
<dbReference type="KEGG" id="mcab:HXZ27_15620"/>
<dbReference type="NCBIfam" id="TIGR02937">
    <property type="entry name" value="sigma70-ECF"/>
    <property type="match status" value="1"/>
</dbReference>
<dbReference type="GO" id="GO:0006352">
    <property type="term" value="P:DNA-templated transcription initiation"/>
    <property type="evidence" value="ECO:0007669"/>
    <property type="project" value="InterPro"/>
</dbReference>
<dbReference type="Pfam" id="PF04545">
    <property type="entry name" value="Sigma70_r4"/>
    <property type="match status" value="1"/>
</dbReference>
<evidence type="ECO:0000256" key="1">
    <source>
        <dbReference type="ARBA" id="ARBA00010641"/>
    </source>
</evidence>
<dbReference type="CDD" id="cd06171">
    <property type="entry name" value="Sigma70_r4"/>
    <property type="match status" value="1"/>
</dbReference>
<dbReference type="EMBL" id="CP058322">
    <property type="protein sequence ID" value="QLD28598.1"/>
    <property type="molecule type" value="Genomic_DNA"/>
</dbReference>
<dbReference type="SUPFAM" id="SSF88659">
    <property type="entry name" value="Sigma3 and sigma4 domains of RNA polymerase sigma factors"/>
    <property type="match status" value="1"/>
</dbReference>
<dbReference type="SUPFAM" id="SSF88946">
    <property type="entry name" value="Sigma2 domain of RNA polymerase sigma factors"/>
    <property type="match status" value="1"/>
</dbReference>
<reference evidence="8 9" key="1">
    <citation type="submission" date="2020-07" db="EMBL/GenBank/DDBJ databases">
        <title>A bifunctional nitrone conjugated secondary metabolite targeting the ribosome.</title>
        <authorList>
            <person name="Limbrick E.M."/>
            <person name="Graf M."/>
            <person name="Derewacz D.K."/>
            <person name="Nguyen F."/>
            <person name="Spraggins J.M."/>
            <person name="Wieland M."/>
            <person name="Ynigez-Gutierrez A.E."/>
            <person name="Reisman B.J."/>
            <person name="Zinshteyn B."/>
            <person name="McCulloch K."/>
            <person name="Iverson T.M."/>
            <person name="Green R."/>
            <person name="Wilson D.N."/>
            <person name="Bachmann B.O."/>
        </authorList>
    </citation>
    <scope>NUCLEOTIDE SEQUENCE [LARGE SCALE GENOMIC DNA]</scope>
    <source>
        <strain evidence="9">aurantiaca</strain>
    </source>
</reference>
<dbReference type="Pfam" id="PF04542">
    <property type="entry name" value="Sigma70_r2"/>
    <property type="match status" value="1"/>
</dbReference>
<evidence type="ECO:0000256" key="5">
    <source>
        <dbReference type="ARBA" id="ARBA00023163"/>
    </source>
</evidence>
<dbReference type="InterPro" id="IPR039425">
    <property type="entry name" value="RNA_pol_sigma-70-like"/>
</dbReference>
<dbReference type="InterPro" id="IPR013324">
    <property type="entry name" value="RNA_pol_sigma_r3/r4-like"/>
</dbReference>
<dbReference type="PANTHER" id="PTHR43133">
    <property type="entry name" value="RNA POLYMERASE ECF-TYPE SIGMA FACTO"/>
    <property type="match status" value="1"/>
</dbReference>
<evidence type="ECO:0000313" key="9">
    <source>
        <dbReference type="Proteomes" id="UP000509335"/>
    </source>
</evidence>
<sequence>MDTYQQPLLRYAQRLTDGDTGRAEDAVQEAFLRAWKHLDRLTGDHGSVLGWLRRVVHNLVMDGYRMRKARPTEVDIENAAEVATADPMAGVVDSLLVEQVLHRLWPEHRAALVETYLNDRTAAEISETLGVPVGTVKSRVHYALRAARKATTNHLLCAA</sequence>
<comment type="similarity">
    <text evidence="1">Belongs to the sigma-70 factor family. ECF subfamily.</text>
</comment>
<dbReference type="Proteomes" id="UP000509335">
    <property type="component" value="Chromosome"/>
</dbReference>
<dbReference type="InterPro" id="IPR007627">
    <property type="entry name" value="RNA_pol_sigma70_r2"/>
</dbReference>
<keyword evidence="4" id="KW-0238">DNA-binding</keyword>
<feature type="domain" description="RNA polymerase sigma-70 region 4" evidence="7">
    <location>
        <begin position="100"/>
        <end position="148"/>
    </location>
</feature>
<evidence type="ECO:0000313" key="8">
    <source>
        <dbReference type="EMBL" id="QLD28598.1"/>
    </source>
</evidence>
<dbReference type="InterPro" id="IPR014284">
    <property type="entry name" value="RNA_pol_sigma-70_dom"/>
</dbReference>